<comment type="caution">
    <text evidence="6">The sequence shown here is derived from an EMBL/GenBank/DDBJ whole genome shotgun (WGS) entry which is preliminary data.</text>
</comment>
<dbReference type="InterPro" id="IPR002213">
    <property type="entry name" value="UDP_glucos_trans"/>
</dbReference>
<dbReference type="Proteomes" id="UP000623129">
    <property type="component" value="Unassembled WGS sequence"/>
</dbReference>
<proteinExistence type="inferred from homology"/>
<keyword evidence="3 4" id="KW-0808">Transferase</keyword>
<evidence type="ECO:0000256" key="2">
    <source>
        <dbReference type="ARBA" id="ARBA00022676"/>
    </source>
</evidence>
<dbReference type="PROSITE" id="PS00375">
    <property type="entry name" value="UDPGT"/>
    <property type="match status" value="1"/>
</dbReference>
<evidence type="ECO:0000313" key="7">
    <source>
        <dbReference type="Proteomes" id="UP000623129"/>
    </source>
</evidence>
<evidence type="ECO:0000256" key="5">
    <source>
        <dbReference type="RuleBase" id="RU362057"/>
    </source>
</evidence>
<keyword evidence="7" id="KW-1185">Reference proteome</keyword>
<dbReference type="CDD" id="cd03784">
    <property type="entry name" value="GT1_Gtf-like"/>
    <property type="match status" value="1"/>
</dbReference>
<protein>
    <recommendedName>
        <fullName evidence="5">Glycosyltransferase</fullName>
        <ecNumber evidence="5">2.4.1.-</ecNumber>
    </recommendedName>
</protein>
<dbReference type="PANTHER" id="PTHR11926">
    <property type="entry name" value="GLUCOSYL/GLUCURONOSYL TRANSFERASES"/>
    <property type="match status" value="1"/>
</dbReference>
<organism evidence="6 7">
    <name type="scientific">Carex littledalei</name>
    <dbReference type="NCBI Taxonomy" id="544730"/>
    <lineage>
        <taxon>Eukaryota</taxon>
        <taxon>Viridiplantae</taxon>
        <taxon>Streptophyta</taxon>
        <taxon>Embryophyta</taxon>
        <taxon>Tracheophyta</taxon>
        <taxon>Spermatophyta</taxon>
        <taxon>Magnoliopsida</taxon>
        <taxon>Liliopsida</taxon>
        <taxon>Poales</taxon>
        <taxon>Cyperaceae</taxon>
        <taxon>Cyperoideae</taxon>
        <taxon>Cariceae</taxon>
        <taxon>Carex</taxon>
        <taxon>Carex subgen. Euthyceras</taxon>
    </lineage>
</organism>
<dbReference type="PANTHER" id="PTHR11926:SF774">
    <property type="entry name" value="UDP-GLYCOSYLTRANSFERASE 85A1-RELATED"/>
    <property type="match status" value="1"/>
</dbReference>
<evidence type="ECO:0000313" key="6">
    <source>
        <dbReference type="EMBL" id="KAF3328208.1"/>
    </source>
</evidence>
<comment type="similarity">
    <text evidence="1 4">Belongs to the UDP-glycosyltransferase family.</text>
</comment>
<evidence type="ECO:0000256" key="1">
    <source>
        <dbReference type="ARBA" id="ARBA00009995"/>
    </source>
</evidence>
<name>A0A833R0T8_9POAL</name>
<dbReference type="GO" id="GO:0080043">
    <property type="term" value="F:quercetin 3-O-glucosyltransferase activity"/>
    <property type="evidence" value="ECO:0007669"/>
    <property type="project" value="TreeGrafter"/>
</dbReference>
<evidence type="ECO:0000256" key="4">
    <source>
        <dbReference type="RuleBase" id="RU003718"/>
    </source>
</evidence>
<dbReference type="FunFam" id="3.40.50.2000:FF:000078">
    <property type="entry name" value="Glycosyltransferase"/>
    <property type="match status" value="1"/>
</dbReference>
<reference evidence="6" key="1">
    <citation type="submission" date="2020-01" db="EMBL/GenBank/DDBJ databases">
        <title>Genome sequence of Kobresia littledalei, the first chromosome-level genome in the family Cyperaceae.</title>
        <authorList>
            <person name="Qu G."/>
        </authorList>
    </citation>
    <scope>NUCLEOTIDE SEQUENCE</scope>
    <source>
        <strain evidence="6">C.B.Clarke</strain>
        <tissue evidence="6">Leaf</tissue>
    </source>
</reference>
<dbReference type="OrthoDB" id="5835829at2759"/>
<dbReference type="InterPro" id="IPR035595">
    <property type="entry name" value="UDP_glycos_trans_CS"/>
</dbReference>
<dbReference type="Gene3D" id="3.40.50.2000">
    <property type="entry name" value="Glycogen Phosphorylase B"/>
    <property type="match status" value="2"/>
</dbReference>
<evidence type="ECO:0000256" key="3">
    <source>
        <dbReference type="ARBA" id="ARBA00022679"/>
    </source>
</evidence>
<dbReference type="EC" id="2.4.1.-" evidence="5"/>
<gene>
    <name evidence="6" type="ORF">FCM35_KLT06814</name>
</gene>
<keyword evidence="2 4" id="KW-0328">Glycosyltransferase</keyword>
<dbReference type="EMBL" id="SWLB01000016">
    <property type="protein sequence ID" value="KAF3328208.1"/>
    <property type="molecule type" value="Genomic_DNA"/>
</dbReference>
<dbReference type="AlphaFoldDB" id="A0A833R0T8"/>
<accession>A0A833R0T8</accession>
<dbReference type="Pfam" id="PF00201">
    <property type="entry name" value="UDPGT"/>
    <property type="match status" value="1"/>
</dbReference>
<dbReference type="GO" id="GO:0080044">
    <property type="term" value="F:quercetin 7-O-glucosyltransferase activity"/>
    <property type="evidence" value="ECO:0007669"/>
    <property type="project" value="TreeGrafter"/>
</dbReference>
<sequence length="470" mass="52508">MAKPRPHAVVMAYPLQGHIIPAVHLALRLAARGVTVTFINTEAVHHQTIKAAGADCRDRYDPFSSARQSGLDIRYETVSDGLPLSFDRSLNHDQFMYSLLHVLSAHVEELLRRLGATTDPPITCLISDTFFVWPATIGEKLGLPYISFWTEPALIFTLYSHMDLLRKNGHFSCRENRKDAITYIPGVPSIEPKELMSYLQDTDVSSVVHQIISKAFDEAKRAKIILCNTVEELEPGTVAALKLEKPFYSIGPIFPTGFTRSTVATSLWAESDCINWLNTKEPRSVLYISFGSYAHVSKKDLCEIAQGIMNSKVNFIWVLRPDVVSSDELDPLPLGFVEETKGRGIVVQWCCQVEVLSHPAVGGFLTHCGWNSVLESVWCGVPMLCFPLLTDQFTNRKLVVRDWQIGLAIGELNEVAADDVAGLVKDLMQGKKGEQARYEIKNVRKILQDASEIKGSSQKNFDQFILDITK</sequence>
<dbReference type="SUPFAM" id="SSF53756">
    <property type="entry name" value="UDP-Glycosyltransferase/glycogen phosphorylase"/>
    <property type="match status" value="1"/>
</dbReference>